<gene>
    <name evidence="1" type="ORF">QAD02_013412</name>
</gene>
<organism evidence="1 2">
    <name type="scientific">Eretmocerus hayati</name>
    <dbReference type="NCBI Taxonomy" id="131215"/>
    <lineage>
        <taxon>Eukaryota</taxon>
        <taxon>Metazoa</taxon>
        <taxon>Ecdysozoa</taxon>
        <taxon>Arthropoda</taxon>
        <taxon>Hexapoda</taxon>
        <taxon>Insecta</taxon>
        <taxon>Pterygota</taxon>
        <taxon>Neoptera</taxon>
        <taxon>Endopterygota</taxon>
        <taxon>Hymenoptera</taxon>
        <taxon>Apocrita</taxon>
        <taxon>Proctotrupomorpha</taxon>
        <taxon>Chalcidoidea</taxon>
        <taxon>Aphelinidae</taxon>
        <taxon>Aphelininae</taxon>
        <taxon>Eretmocerus</taxon>
    </lineage>
</organism>
<evidence type="ECO:0000313" key="2">
    <source>
        <dbReference type="Proteomes" id="UP001239111"/>
    </source>
</evidence>
<comment type="caution">
    <text evidence="1">The sequence shown here is derived from an EMBL/GenBank/DDBJ whole genome shotgun (WGS) entry which is preliminary data.</text>
</comment>
<evidence type="ECO:0000313" key="1">
    <source>
        <dbReference type="EMBL" id="KAJ8677625.1"/>
    </source>
</evidence>
<accession>A0ACC2P768</accession>
<reference evidence="1" key="1">
    <citation type="submission" date="2023-04" db="EMBL/GenBank/DDBJ databases">
        <title>A chromosome-level genome assembly of the parasitoid wasp Eretmocerus hayati.</title>
        <authorList>
            <person name="Zhong Y."/>
            <person name="Liu S."/>
            <person name="Liu Y."/>
        </authorList>
    </citation>
    <scope>NUCLEOTIDE SEQUENCE</scope>
    <source>
        <strain evidence="1">ZJU_SS_LIU_2023</strain>
    </source>
</reference>
<protein>
    <submittedName>
        <fullName evidence="1">Uncharacterized protein</fullName>
    </submittedName>
</protein>
<keyword evidence="2" id="KW-1185">Reference proteome</keyword>
<name>A0ACC2P768_9HYME</name>
<proteinExistence type="predicted"/>
<dbReference type="Proteomes" id="UP001239111">
    <property type="component" value="Chromosome 2"/>
</dbReference>
<dbReference type="EMBL" id="CM056742">
    <property type="protein sequence ID" value="KAJ8677625.1"/>
    <property type="molecule type" value="Genomic_DNA"/>
</dbReference>
<sequence>MMDVSTLVSAGENSIVGDLTWLENNDDVEKELAKIESEAPQKIQQPSKEEPSVTGPVLSDISEPEMTREDQPGPIRIKKNTNIRRGSHRKCKQRVPGGSRKNQFMIDNILYKSESSRLDDRDSPEEKITQRSPKKNSKKYKASTSGVIKKKTKDLNRKELFIIENIVIKPAHKVGNEKSKMKKTSRATNERFLSFVIE</sequence>